<sequence length="281" mass="30836">MLQVTLRPRVAYLYRLLSEVGLEVFNLLLAISQLAACPGFLPSAAKDYYVTACWIFFCSSVTSTALMLHAAIDSYHHIHHLLPALRQERGNAELEFEESVLYTLSSLMFAAGSILFLPEVYETDERTYLTAGTWLFFFGSLLLWLASFLNSLNVYEVGPWSLQHPSVKVGTISLMITQFGSICYAVGSVGYFPQLASDTPTEWNIVAFGTIFYVVGASAYVLSAFLTVVVALIKHSDAVKVAAHKRNLVAHGAAIALLFASRPRLHKSLRTDGSTVALAAD</sequence>
<reference evidence="3" key="1">
    <citation type="submission" date="2014-11" db="EMBL/GenBank/DDBJ databases">
        <authorList>
            <person name="Otto D Thomas"/>
            <person name="Naeem Raeece"/>
        </authorList>
    </citation>
    <scope>NUCLEOTIDE SEQUENCE</scope>
</reference>
<accession>A0A0G4F591</accession>
<dbReference type="VEuPathDB" id="CryptoDB:Cvel_15099"/>
<dbReference type="InterPro" id="IPR025424">
    <property type="entry name" value="YrhK_domain"/>
</dbReference>
<keyword evidence="1" id="KW-0812">Transmembrane</keyword>
<evidence type="ECO:0000259" key="2">
    <source>
        <dbReference type="Pfam" id="PF14145"/>
    </source>
</evidence>
<feature type="transmembrane region" description="Helical" evidence="1">
    <location>
        <begin position="169"/>
        <end position="193"/>
    </location>
</feature>
<protein>
    <recommendedName>
        <fullName evidence="2">YrhK domain-containing protein</fullName>
    </recommendedName>
</protein>
<evidence type="ECO:0000256" key="1">
    <source>
        <dbReference type="SAM" id="Phobius"/>
    </source>
</evidence>
<feature type="transmembrane region" description="Helical" evidence="1">
    <location>
        <begin position="20"/>
        <end position="41"/>
    </location>
</feature>
<keyword evidence="1" id="KW-0472">Membrane</keyword>
<gene>
    <name evidence="3" type="ORF">Cvel_15099</name>
</gene>
<organism evidence="3">
    <name type="scientific">Chromera velia CCMP2878</name>
    <dbReference type="NCBI Taxonomy" id="1169474"/>
    <lineage>
        <taxon>Eukaryota</taxon>
        <taxon>Sar</taxon>
        <taxon>Alveolata</taxon>
        <taxon>Colpodellida</taxon>
        <taxon>Chromeraceae</taxon>
        <taxon>Chromera</taxon>
    </lineage>
</organism>
<keyword evidence="1" id="KW-1133">Transmembrane helix</keyword>
<feature type="transmembrane region" description="Helical" evidence="1">
    <location>
        <begin position="48"/>
        <end position="72"/>
    </location>
</feature>
<feature type="transmembrane region" description="Helical" evidence="1">
    <location>
        <begin position="205"/>
        <end position="233"/>
    </location>
</feature>
<dbReference type="AlphaFoldDB" id="A0A0G4F591"/>
<proteinExistence type="predicted"/>
<feature type="domain" description="YrhK" evidence="2">
    <location>
        <begin position="95"/>
        <end position="149"/>
    </location>
</feature>
<dbReference type="EMBL" id="CDMZ01000114">
    <property type="protein sequence ID" value="CEM07010.1"/>
    <property type="molecule type" value="Genomic_DNA"/>
</dbReference>
<name>A0A0G4F591_9ALVE</name>
<feature type="transmembrane region" description="Helical" evidence="1">
    <location>
        <begin position="129"/>
        <end position="149"/>
    </location>
</feature>
<evidence type="ECO:0000313" key="3">
    <source>
        <dbReference type="EMBL" id="CEM07010.1"/>
    </source>
</evidence>
<feature type="transmembrane region" description="Helical" evidence="1">
    <location>
        <begin position="99"/>
        <end position="117"/>
    </location>
</feature>
<dbReference type="Pfam" id="PF14145">
    <property type="entry name" value="YrhK"/>
    <property type="match status" value="1"/>
</dbReference>